<protein>
    <submittedName>
        <fullName evidence="2">Uncharacterized protein</fullName>
    </submittedName>
</protein>
<accession>S7ZHM4</accession>
<reference evidence="2 3" key="1">
    <citation type="journal article" date="2013" name="PLoS ONE">
        <title>Genomic and secretomic analyses reveal unique features of the lignocellulolytic enzyme system of Penicillium decumbens.</title>
        <authorList>
            <person name="Liu G."/>
            <person name="Zhang L."/>
            <person name="Wei X."/>
            <person name="Zou G."/>
            <person name="Qin Y."/>
            <person name="Ma L."/>
            <person name="Li J."/>
            <person name="Zheng H."/>
            <person name="Wang S."/>
            <person name="Wang C."/>
            <person name="Xun L."/>
            <person name="Zhao G.-P."/>
            <person name="Zhou Z."/>
            <person name="Qu Y."/>
        </authorList>
    </citation>
    <scope>NUCLEOTIDE SEQUENCE [LARGE SCALE GENOMIC DNA]</scope>
    <source>
        <strain evidence="3">114-2 / CGMCC 5302</strain>
    </source>
</reference>
<dbReference type="Proteomes" id="UP000019376">
    <property type="component" value="Unassembled WGS sequence"/>
</dbReference>
<name>S7ZHM4_PENO1</name>
<proteinExistence type="predicted"/>
<keyword evidence="3" id="KW-1185">Reference proteome</keyword>
<evidence type="ECO:0000313" key="3">
    <source>
        <dbReference type="Proteomes" id="UP000019376"/>
    </source>
</evidence>
<gene>
    <name evidence="2" type="ORF">PDE_03142</name>
</gene>
<organism evidence="2 3">
    <name type="scientific">Penicillium oxalicum (strain 114-2 / CGMCC 5302)</name>
    <name type="common">Penicillium decumbens</name>
    <dbReference type="NCBI Taxonomy" id="933388"/>
    <lineage>
        <taxon>Eukaryota</taxon>
        <taxon>Fungi</taxon>
        <taxon>Dikarya</taxon>
        <taxon>Ascomycota</taxon>
        <taxon>Pezizomycotina</taxon>
        <taxon>Eurotiomycetes</taxon>
        <taxon>Eurotiomycetidae</taxon>
        <taxon>Eurotiales</taxon>
        <taxon>Aspergillaceae</taxon>
        <taxon>Penicillium</taxon>
    </lineage>
</organism>
<dbReference type="HOGENOM" id="CLU_2758608_0_0_1"/>
<feature type="region of interest" description="Disordered" evidence="1">
    <location>
        <begin position="42"/>
        <end position="70"/>
    </location>
</feature>
<feature type="compositionally biased region" description="Polar residues" evidence="1">
    <location>
        <begin position="57"/>
        <end position="70"/>
    </location>
</feature>
<evidence type="ECO:0000313" key="2">
    <source>
        <dbReference type="EMBL" id="EPS28196.1"/>
    </source>
</evidence>
<sequence>MMKCRLITLETKMSDSSFPQTNQADGGGLDWKVREALALPSHLHAKTETSRDEPTLFSPTFIRNSRSSSG</sequence>
<dbReference type="AlphaFoldDB" id="S7ZHM4"/>
<feature type="compositionally biased region" description="Basic and acidic residues" evidence="1">
    <location>
        <begin position="45"/>
        <end position="54"/>
    </location>
</feature>
<dbReference type="EMBL" id="KB644410">
    <property type="protein sequence ID" value="EPS28196.1"/>
    <property type="molecule type" value="Genomic_DNA"/>
</dbReference>
<evidence type="ECO:0000256" key="1">
    <source>
        <dbReference type="SAM" id="MobiDB-lite"/>
    </source>
</evidence>